<keyword evidence="1" id="KW-0175">Coiled coil</keyword>
<evidence type="ECO:0000259" key="3">
    <source>
        <dbReference type="Pfam" id="PF03551"/>
    </source>
</evidence>
<dbReference type="Proteomes" id="UP001501285">
    <property type="component" value="Unassembled WGS sequence"/>
</dbReference>
<dbReference type="EMBL" id="BAAANB010000057">
    <property type="protein sequence ID" value="GAA1501034.1"/>
    <property type="molecule type" value="Genomic_DNA"/>
</dbReference>
<dbReference type="RefSeq" id="WP_343994379.1">
    <property type="nucleotide sequence ID" value="NZ_BAAANB010000057.1"/>
</dbReference>
<dbReference type="PANTHER" id="PTHR33169:SF26">
    <property type="entry name" value="CONSERVED PROTEIN"/>
    <property type="match status" value="1"/>
</dbReference>
<gene>
    <name evidence="4" type="ORF">GCM10009740_37640</name>
</gene>
<feature type="coiled-coil region" evidence="1">
    <location>
        <begin position="127"/>
        <end position="154"/>
    </location>
</feature>
<dbReference type="InterPro" id="IPR052509">
    <property type="entry name" value="Metal_resp_DNA-bind_regulator"/>
</dbReference>
<feature type="domain" description="Transcription regulator PadR N-terminal" evidence="3">
    <location>
        <begin position="19"/>
        <end position="102"/>
    </location>
</feature>
<dbReference type="InterPro" id="IPR036388">
    <property type="entry name" value="WH-like_DNA-bd_sf"/>
</dbReference>
<reference evidence="4 5" key="1">
    <citation type="journal article" date="2019" name="Int. J. Syst. Evol. Microbiol.">
        <title>The Global Catalogue of Microorganisms (GCM) 10K type strain sequencing project: providing services to taxonomists for standard genome sequencing and annotation.</title>
        <authorList>
            <consortium name="The Broad Institute Genomics Platform"/>
            <consortium name="The Broad Institute Genome Sequencing Center for Infectious Disease"/>
            <person name="Wu L."/>
            <person name="Ma J."/>
        </authorList>
    </citation>
    <scope>NUCLEOTIDE SEQUENCE [LARGE SCALE GENOMIC DNA]</scope>
    <source>
        <strain evidence="4 5">JCM 14283</strain>
    </source>
</reference>
<dbReference type="SUPFAM" id="SSF46785">
    <property type="entry name" value="Winged helix' DNA-binding domain"/>
    <property type="match status" value="1"/>
</dbReference>
<dbReference type="Pfam" id="PF03551">
    <property type="entry name" value="PadR"/>
    <property type="match status" value="1"/>
</dbReference>
<comment type="caution">
    <text evidence="4">The sequence shown here is derived from an EMBL/GenBank/DDBJ whole genome shotgun (WGS) entry which is preliminary data.</text>
</comment>
<accession>A0ABN1ZM80</accession>
<feature type="region of interest" description="Disordered" evidence="2">
    <location>
        <begin position="196"/>
        <end position="232"/>
    </location>
</feature>
<protein>
    <submittedName>
        <fullName evidence="4">PadR family transcriptional regulator</fullName>
    </submittedName>
</protein>
<dbReference type="InterPro" id="IPR036390">
    <property type="entry name" value="WH_DNA-bd_sf"/>
</dbReference>
<evidence type="ECO:0000313" key="5">
    <source>
        <dbReference type="Proteomes" id="UP001501285"/>
    </source>
</evidence>
<evidence type="ECO:0000256" key="1">
    <source>
        <dbReference type="SAM" id="Coils"/>
    </source>
</evidence>
<proteinExistence type="predicted"/>
<evidence type="ECO:0000256" key="2">
    <source>
        <dbReference type="SAM" id="MobiDB-lite"/>
    </source>
</evidence>
<dbReference type="Gene3D" id="1.10.10.10">
    <property type="entry name" value="Winged helix-like DNA-binding domain superfamily/Winged helix DNA-binding domain"/>
    <property type="match status" value="1"/>
</dbReference>
<feature type="compositionally biased region" description="Polar residues" evidence="2">
    <location>
        <begin position="217"/>
        <end position="232"/>
    </location>
</feature>
<sequence>MPRSERPQSRRAALLEFAVLGLLHDGPLHGYELRKRLTTALGIFRALSYGSLYPALRHLVGSGWIHETTHTAEAGTRTPGSTGSKRPRITYELTAEGKEHFQDLVAASGPDAWDDDDFDVRFAFFSRTEAQVRLRILEGRRSRLEERLANIRDASQVRRERMDTYTLALQQHGEERAEREVRWLEELIVAERRAALDPGPAAYDDLPGDLPGAVPQHPQSTTTESTNPNNKE</sequence>
<name>A0ABN1ZM80_9MICO</name>
<keyword evidence="5" id="KW-1185">Reference proteome</keyword>
<organism evidence="4 5">
    <name type="scientific">Terrabacter terrae</name>
    <dbReference type="NCBI Taxonomy" id="318434"/>
    <lineage>
        <taxon>Bacteria</taxon>
        <taxon>Bacillati</taxon>
        <taxon>Actinomycetota</taxon>
        <taxon>Actinomycetes</taxon>
        <taxon>Micrococcales</taxon>
        <taxon>Intrasporangiaceae</taxon>
        <taxon>Terrabacter</taxon>
    </lineage>
</organism>
<dbReference type="InterPro" id="IPR005149">
    <property type="entry name" value="Tscrpt_reg_PadR_N"/>
</dbReference>
<evidence type="ECO:0000313" key="4">
    <source>
        <dbReference type="EMBL" id="GAA1501034.1"/>
    </source>
</evidence>
<dbReference type="PANTHER" id="PTHR33169">
    <property type="entry name" value="PADR-FAMILY TRANSCRIPTIONAL REGULATOR"/>
    <property type="match status" value="1"/>
</dbReference>